<feature type="binding site" evidence="14">
    <location>
        <begin position="261"/>
        <end position="268"/>
    </location>
    <ligand>
        <name>ATP</name>
        <dbReference type="ChEBI" id="CHEBI:30616"/>
    </ligand>
</feature>
<feature type="active site" evidence="14">
    <location>
        <position position="484"/>
    </location>
</feature>
<dbReference type="OrthoDB" id="9809379at2"/>
<keyword evidence="19" id="KW-1185">Reference proteome</keyword>
<feature type="region of interest" description="Disordered" evidence="16">
    <location>
        <begin position="671"/>
        <end position="690"/>
    </location>
</feature>
<gene>
    <name evidence="14" type="primary">ftsH</name>
    <name evidence="18" type="ORF">EDB95_0495</name>
</gene>
<keyword evidence="13 14" id="KW-0472">Membrane</keyword>
<dbReference type="Gene3D" id="3.40.1690.20">
    <property type="match status" value="1"/>
</dbReference>
<comment type="similarity">
    <text evidence="15">Belongs to the AAA ATPase family.</text>
</comment>
<dbReference type="NCBIfam" id="TIGR01241">
    <property type="entry name" value="FtsH_fam"/>
    <property type="match status" value="1"/>
</dbReference>
<keyword evidence="10 14" id="KW-0067">ATP-binding</keyword>
<keyword evidence="14" id="KW-1003">Cell membrane</keyword>
<feature type="compositionally biased region" description="Basic and acidic residues" evidence="16">
    <location>
        <begin position="1"/>
        <end position="12"/>
    </location>
</feature>
<dbReference type="InterPro" id="IPR000642">
    <property type="entry name" value="Peptidase_M41"/>
</dbReference>
<dbReference type="FunFam" id="1.20.58.760:FF:000003">
    <property type="entry name" value="AFG3-like AAA ATPase 2"/>
    <property type="match status" value="1"/>
</dbReference>
<evidence type="ECO:0000256" key="16">
    <source>
        <dbReference type="SAM" id="MobiDB-lite"/>
    </source>
</evidence>
<evidence type="ECO:0000256" key="13">
    <source>
        <dbReference type="ARBA" id="ARBA00023136"/>
    </source>
</evidence>
<dbReference type="GO" id="GO:0005524">
    <property type="term" value="F:ATP binding"/>
    <property type="evidence" value="ECO:0007669"/>
    <property type="project" value="UniProtKB-UniRule"/>
</dbReference>
<evidence type="ECO:0000256" key="2">
    <source>
        <dbReference type="ARBA" id="ARBA00010044"/>
    </source>
</evidence>
<dbReference type="GO" id="GO:0006508">
    <property type="term" value="P:proteolysis"/>
    <property type="evidence" value="ECO:0007669"/>
    <property type="project" value="UniProtKB-KW"/>
</dbReference>
<dbReference type="FunFam" id="1.10.8.60:FF:000019">
    <property type="entry name" value="AFG3-like AAA ATPase 2"/>
    <property type="match status" value="1"/>
</dbReference>
<evidence type="ECO:0000256" key="7">
    <source>
        <dbReference type="ARBA" id="ARBA00022741"/>
    </source>
</evidence>
<dbReference type="Gene3D" id="1.10.8.60">
    <property type="match status" value="1"/>
</dbReference>
<dbReference type="GO" id="GO:0004222">
    <property type="term" value="F:metalloendopeptidase activity"/>
    <property type="evidence" value="ECO:0007669"/>
    <property type="project" value="InterPro"/>
</dbReference>
<evidence type="ECO:0000256" key="8">
    <source>
        <dbReference type="ARBA" id="ARBA00022801"/>
    </source>
</evidence>
<comment type="function">
    <text evidence="14">Acts as a processive, ATP-dependent zinc metallopeptidase for both cytoplasmic and membrane proteins. Plays a role in the quality control of integral membrane proteins.</text>
</comment>
<evidence type="ECO:0000256" key="5">
    <source>
        <dbReference type="ARBA" id="ARBA00022692"/>
    </source>
</evidence>
<dbReference type="Pfam" id="PF17862">
    <property type="entry name" value="AAA_lid_3"/>
    <property type="match status" value="1"/>
</dbReference>
<dbReference type="PANTHER" id="PTHR43655:SF2">
    <property type="entry name" value="AFG3 LIKE MATRIX AAA PEPTIDASE SUBUNIT 2, ISOFORM A"/>
    <property type="match status" value="1"/>
</dbReference>
<feature type="domain" description="AAA+ ATPase" evidence="17">
    <location>
        <begin position="253"/>
        <end position="392"/>
    </location>
</feature>
<dbReference type="GO" id="GO:0030163">
    <property type="term" value="P:protein catabolic process"/>
    <property type="evidence" value="ECO:0007669"/>
    <property type="project" value="UniProtKB-UniRule"/>
</dbReference>
<dbReference type="InterPro" id="IPR003593">
    <property type="entry name" value="AAA+_ATPase"/>
</dbReference>
<evidence type="ECO:0000313" key="19">
    <source>
        <dbReference type="Proteomes" id="UP000294498"/>
    </source>
</evidence>
<keyword evidence="18" id="KW-0132">Cell division</keyword>
<feature type="transmembrane region" description="Helical" evidence="14">
    <location>
        <begin position="34"/>
        <end position="51"/>
    </location>
</feature>
<dbReference type="HAMAP" id="MF_01458">
    <property type="entry name" value="FtsH"/>
    <property type="match status" value="1"/>
</dbReference>
<dbReference type="GO" id="GO:0004176">
    <property type="term" value="F:ATP-dependent peptidase activity"/>
    <property type="evidence" value="ECO:0007669"/>
    <property type="project" value="InterPro"/>
</dbReference>
<dbReference type="Gene3D" id="1.20.58.760">
    <property type="entry name" value="Peptidase M41"/>
    <property type="match status" value="1"/>
</dbReference>
<dbReference type="SUPFAM" id="SSF140990">
    <property type="entry name" value="FtsH protease domain-like"/>
    <property type="match status" value="1"/>
</dbReference>
<evidence type="ECO:0000256" key="10">
    <source>
        <dbReference type="ARBA" id="ARBA00022840"/>
    </source>
</evidence>
<dbReference type="Gene3D" id="3.40.50.300">
    <property type="entry name" value="P-loop containing nucleotide triphosphate hydrolases"/>
    <property type="match status" value="1"/>
</dbReference>
<comment type="subunit">
    <text evidence="14">Homohexamer.</text>
</comment>
<evidence type="ECO:0000256" key="14">
    <source>
        <dbReference type="HAMAP-Rule" id="MF_01458"/>
    </source>
</evidence>
<comment type="subcellular location">
    <subcellularLocation>
        <location evidence="14">Cell membrane</location>
        <topology evidence="14">Multi-pass membrane protein</topology>
        <orientation evidence="14">Cytoplasmic side</orientation>
    </subcellularLocation>
    <subcellularLocation>
        <location evidence="1">Membrane</location>
        <topology evidence="1">Multi-pass membrane protein</topology>
    </subcellularLocation>
</comment>
<dbReference type="EMBL" id="SODV01000001">
    <property type="protein sequence ID" value="TDW99485.1"/>
    <property type="molecule type" value="Genomic_DNA"/>
</dbReference>
<feature type="region of interest" description="Disordered" evidence="16">
    <location>
        <begin position="1"/>
        <end position="25"/>
    </location>
</feature>
<comment type="similarity">
    <text evidence="14">In the central section; belongs to the AAA ATPase family.</text>
</comment>
<keyword evidence="18" id="KW-0131">Cell cycle</keyword>
<feature type="binding site" evidence="14">
    <location>
        <position position="559"/>
    </location>
    <ligand>
        <name>Zn(2+)</name>
        <dbReference type="ChEBI" id="CHEBI:29105"/>
        <note>catalytic</note>
    </ligand>
</feature>
<evidence type="ECO:0000256" key="6">
    <source>
        <dbReference type="ARBA" id="ARBA00022723"/>
    </source>
</evidence>
<dbReference type="Pfam" id="PF00004">
    <property type="entry name" value="AAA"/>
    <property type="match status" value="1"/>
</dbReference>
<feature type="binding site" evidence="14">
    <location>
        <position position="483"/>
    </location>
    <ligand>
        <name>Zn(2+)</name>
        <dbReference type="ChEBI" id="CHEBI:29105"/>
        <note>catalytic</note>
    </ligand>
</feature>
<dbReference type="CDD" id="cd19501">
    <property type="entry name" value="RecA-like_FtsH"/>
    <property type="match status" value="1"/>
</dbReference>
<dbReference type="GO" id="GO:0005886">
    <property type="term" value="C:plasma membrane"/>
    <property type="evidence" value="ECO:0007669"/>
    <property type="project" value="UniProtKB-SubCell"/>
</dbReference>
<evidence type="ECO:0000256" key="9">
    <source>
        <dbReference type="ARBA" id="ARBA00022833"/>
    </source>
</evidence>
<dbReference type="GO" id="GO:0051301">
    <property type="term" value="P:cell division"/>
    <property type="evidence" value="ECO:0007669"/>
    <property type="project" value="UniProtKB-KW"/>
</dbReference>
<reference evidence="18 19" key="1">
    <citation type="submission" date="2019-03" db="EMBL/GenBank/DDBJ databases">
        <title>Genomic Encyclopedia of Type Strains, Phase IV (KMG-IV): sequencing the most valuable type-strain genomes for metagenomic binning, comparative biology and taxonomic classification.</title>
        <authorList>
            <person name="Goeker M."/>
        </authorList>
    </citation>
    <scope>NUCLEOTIDE SEQUENCE [LARGE SCALE GENOMIC DNA]</scope>
    <source>
        <strain evidence="18 19">DSM 100059</strain>
    </source>
</reference>
<dbReference type="RefSeq" id="WP_133990221.1">
    <property type="nucleotide sequence ID" value="NZ_SODV01000001.1"/>
</dbReference>
<protein>
    <recommendedName>
        <fullName evidence="14">ATP-dependent zinc metalloprotease FtsH</fullName>
        <ecNumber evidence="14">3.4.24.-</ecNumber>
    </recommendedName>
</protein>
<dbReference type="InterPro" id="IPR041569">
    <property type="entry name" value="AAA_lid_3"/>
</dbReference>
<dbReference type="InterPro" id="IPR050928">
    <property type="entry name" value="ATP-dep_Zn_Metalloprotease"/>
</dbReference>
<dbReference type="EC" id="3.4.24.-" evidence="14"/>
<keyword evidence="8 14" id="KW-0378">Hydrolase</keyword>
<comment type="cofactor">
    <cofactor evidence="14">
        <name>Zn(2+)</name>
        <dbReference type="ChEBI" id="CHEBI:29105"/>
    </cofactor>
    <text evidence="14">Binds 1 zinc ion per subunit.</text>
</comment>
<evidence type="ECO:0000313" key="18">
    <source>
        <dbReference type="EMBL" id="TDW99485.1"/>
    </source>
</evidence>
<keyword evidence="5 14" id="KW-0812">Transmembrane</keyword>
<dbReference type="PROSITE" id="PS00674">
    <property type="entry name" value="AAA"/>
    <property type="match status" value="1"/>
</dbReference>
<dbReference type="FunFam" id="3.40.50.300:FF:000001">
    <property type="entry name" value="ATP-dependent zinc metalloprotease FtsH"/>
    <property type="match status" value="1"/>
</dbReference>
<dbReference type="InterPro" id="IPR003959">
    <property type="entry name" value="ATPase_AAA_core"/>
</dbReference>
<organism evidence="18 19">
    <name type="scientific">Dinghuibacter silviterrae</name>
    <dbReference type="NCBI Taxonomy" id="1539049"/>
    <lineage>
        <taxon>Bacteria</taxon>
        <taxon>Pseudomonadati</taxon>
        <taxon>Bacteroidota</taxon>
        <taxon>Chitinophagia</taxon>
        <taxon>Chitinophagales</taxon>
        <taxon>Chitinophagaceae</taxon>
        <taxon>Dinghuibacter</taxon>
    </lineage>
</organism>
<dbReference type="InterPro" id="IPR027417">
    <property type="entry name" value="P-loop_NTPase"/>
</dbReference>
<evidence type="ECO:0000256" key="3">
    <source>
        <dbReference type="ARBA" id="ARBA00010550"/>
    </source>
</evidence>
<proteinExistence type="inferred from homology"/>
<evidence type="ECO:0000256" key="12">
    <source>
        <dbReference type="ARBA" id="ARBA00023049"/>
    </source>
</evidence>
<dbReference type="Pfam" id="PF01434">
    <property type="entry name" value="Peptidase_M41"/>
    <property type="match status" value="1"/>
</dbReference>
<dbReference type="GO" id="GO:0016887">
    <property type="term" value="F:ATP hydrolysis activity"/>
    <property type="evidence" value="ECO:0007669"/>
    <property type="project" value="UniProtKB-UniRule"/>
</dbReference>
<dbReference type="InterPro" id="IPR005936">
    <property type="entry name" value="FtsH"/>
</dbReference>
<keyword evidence="7 14" id="KW-0547">Nucleotide-binding</keyword>
<comment type="similarity">
    <text evidence="2 14">In the C-terminal section; belongs to the peptidase M41 family.</text>
</comment>
<name>A0A4R8DP34_9BACT</name>
<keyword evidence="4 14" id="KW-0645">Protease</keyword>
<dbReference type="GO" id="GO:0008270">
    <property type="term" value="F:zinc ion binding"/>
    <property type="evidence" value="ECO:0007669"/>
    <property type="project" value="UniProtKB-UniRule"/>
</dbReference>
<dbReference type="PANTHER" id="PTHR43655">
    <property type="entry name" value="ATP-DEPENDENT PROTEASE"/>
    <property type="match status" value="1"/>
</dbReference>
<evidence type="ECO:0000256" key="11">
    <source>
        <dbReference type="ARBA" id="ARBA00022989"/>
    </source>
</evidence>
<keyword evidence="11 14" id="KW-1133">Transmembrane helix</keyword>
<dbReference type="SMART" id="SM00382">
    <property type="entry name" value="AAA"/>
    <property type="match status" value="1"/>
</dbReference>
<evidence type="ECO:0000259" key="17">
    <source>
        <dbReference type="SMART" id="SM00382"/>
    </source>
</evidence>
<dbReference type="SUPFAM" id="SSF52540">
    <property type="entry name" value="P-loop containing nucleoside triphosphate hydrolases"/>
    <property type="match status" value="1"/>
</dbReference>
<dbReference type="Proteomes" id="UP000294498">
    <property type="component" value="Unassembled WGS sequence"/>
</dbReference>
<evidence type="ECO:0000256" key="1">
    <source>
        <dbReference type="ARBA" id="ARBA00004141"/>
    </source>
</evidence>
<keyword evidence="6 14" id="KW-0479">Metal-binding</keyword>
<dbReference type="InterPro" id="IPR003960">
    <property type="entry name" value="ATPase_AAA_CS"/>
</dbReference>
<accession>A0A4R8DP34</accession>
<feature type="transmembrane region" description="Helical" evidence="14">
    <location>
        <begin position="162"/>
        <end position="183"/>
    </location>
</feature>
<comment type="similarity">
    <text evidence="3">In the N-terminal section; belongs to the AAA ATPase family.</text>
</comment>
<keyword evidence="12 14" id="KW-0482">Metalloprotease</keyword>
<feature type="binding site" evidence="14">
    <location>
        <position position="487"/>
    </location>
    <ligand>
        <name>Zn(2+)</name>
        <dbReference type="ChEBI" id="CHEBI:29105"/>
        <note>catalytic</note>
    </ligand>
</feature>
<dbReference type="AlphaFoldDB" id="A0A4R8DP34"/>
<evidence type="ECO:0000256" key="15">
    <source>
        <dbReference type="RuleBase" id="RU003651"/>
    </source>
</evidence>
<comment type="caution">
    <text evidence="18">The sequence shown here is derived from an EMBL/GenBank/DDBJ whole genome shotgun (WGS) entry which is preliminary data.</text>
</comment>
<keyword evidence="9 14" id="KW-0862">Zinc</keyword>
<sequence length="690" mass="76560">MAQDELKKDRRIGPGNEVTGRGDRDPKKGPRFNIYWVYGLIAAVIIGFQLYRGSNPEAMITTREDFIDSMLSKGDVERYLVVPNKNLVRVYIKPSSLNKPYYISLEKASNYTPSTSNGTDKGPQFMFRVVDAKGFDTQMQQFFKDHPDVVKPKSDASDEESFFGPLVQLLLPVLLFVGLWILFMRKVGGPAGGGGPGGIFNIGKSKATLFDKGTKVNITFSDVAGLDEAKVEVMEIVDFLKNPKKYTSLGGKIPKGALLIGPPGTGKTLLAKAMAGEAQVPFFSMSGSDFVELFVGVGASRVRDLFKQAREKAPCIIFIDEIDAIGRARGRNAIMSNDERENTLNQLLVEMDGFGTDSGIIILAATNRPDVLDSALLRPGRFDRQITIDRPDVKGRETIFYVHLKPIKKSSRLDIRKLAEQTPGFAGADIANVCNEAALIAARKGKTEVEMEDFQDAIDRVIGGLEKKNKIISPDEKEIIAYHEAGHAICGWYLEHAYPLLKVTIVPRGTAALGYAQYTPKEQYLYNTDQLFDQMCMTLGGRASEEIFFGKISTGASNDLQQITKMAYSMVTVYGMNEKVGNISFYDPAQEGYFTKPYSEDTGKMIDEEVRKLIEKAYISTKALLQEKKTQVEVLAKELLKKEVLFQSDVEALIGKRPYEEKKPAEVVDTHHDTLPPTLQNGLPPEVEKF</sequence>
<evidence type="ECO:0000256" key="4">
    <source>
        <dbReference type="ARBA" id="ARBA00022670"/>
    </source>
</evidence>
<dbReference type="InterPro" id="IPR037219">
    <property type="entry name" value="Peptidase_M41-like"/>
</dbReference>